<organism evidence="9 10">
    <name type="scientific">Dipteronia dyeriana</name>
    <dbReference type="NCBI Taxonomy" id="168575"/>
    <lineage>
        <taxon>Eukaryota</taxon>
        <taxon>Viridiplantae</taxon>
        <taxon>Streptophyta</taxon>
        <taxon>Embryophyta</taxon>
        <taxon>Tracheophyta</taxon>
        <taxon>Spermatophyta</taxon>
        <taxon>Magnoliopsida</taxon>
        <taxon>eudicotyledons</taxon>
        <taxon>Gunneridae</taxon>
        <taxon>Pentapetalae</taxon>
        <taxon>rosids</taxon>
        <taxon>malvids</taxon>
        <taxon>Sapindales</taxon>
        <taxon>Sapindaceae</taxon>
        <taxon>Hippocastanoideae</taxon>
        <taxon>Acereae</taxon>
        <taxon>Dipteronia</taxon>
    </lineage>
</organism>
<reference evidence="9" key="1">
    <citation type="journal article" date="2023" name="Plant J.">
        <title>Genome sequences and population genomics provide insights into the demographic history, inbreeding, and mutation load of two 'living fossil' tree species of Dipteronia.</title>
        <authorList>
            <person name="Feng Y."/>
            <person name="Comes H.P."/>
            <person name="Chen J."/>
            <person name="Zhu S."/>
            <person name="Lu R."/>
            <person name="Zhang X."/>
            <person name="Li P."/>
            <person name="Qiu J."/>
            <person name="Olsen K.M."/>
            <person name="Qiu Y."/>
        </authorList>
    </citation>
    <scope>NUCLEOTIDE SEQUENCE</scope>
    <source>
        <strain evidence="9">KIB01</strain>
    </source>
</reference>
<keyword evidence="3" id="KW-0762">Sugar transport</keyword>
<dbReference type="AlphaFoldDB" id="A0AAD9TQV5"/>
<comment type="similarity">
    <text evidence="2">Belongs to the major facilitator superfamily. Sugar transporter (TC 2.A.1.1) family.</text>
</comment>
<dbReference type="InterPro" id="IPR050549">
    <property type="entry name" value="MFS_Trehalose_Transporter"/>
</dbReference>
<proteinExistence type="inferred from homology"/>
<name>A0AAD9TQV5_9ROSI</name>
<gene>
    <name evidence="9" type="ORF">Ddye_028375</name>
</gene>
<accession>A0AAD9TQV5</accession>
<feature type="domain" description="Major facilitator superfamily (MFS) profile" evidence="8">
    <location>
        <begin position="40"/>
        <end position="269"/>
    </location>
</feature>
<dbReference type="Pfam" id="PF00083">
    <property type="entry name" value="Sugar_tr"/>
    <property type="match status" value="1"/>
</dbReference>
<evidence type="ECO:0000256" key="1">
    <source>
        <dbReference type="ARBA" id="ARBA00004141"/>
    </source>
</evidence>
<comment type="subcellular location">
    <subcellularLocation>
        <location evidence="1">Membrane</location>
        <topology evidence="1">Multi-pass membrane protein</topology>
    </subcellularLocation>
</comment>
<feature type="transmembrane region" description="Helical" evidence="7">
    <location>
        <begin position="186"/>
        <end position="206"/>
    </location>
</feature>
<dbReference type="InterPro" id="IPR020846">
    <property type="entry name" value="MFS_dom"/>
</dbReference>
<keyword evidence="3" id="KW-0813">Transport</keyword>
<sequence>MERESTEGDGLINSFLLGNAGGGGDQAQISSSATAILVFSTFIAVCGSFIFGTSIGYSSAAEKVIIDDLGLSVAEYSVFGSIMSIGAMLGAAMSGWIADLIGRSGAMGISDIFCIMGWLAIIFSKATWLLDFGRLFIGCNVVPVYISEIAPPKNLRGRFATVLQVMITSGSSLTFFIGSIVSWRTLALIGNFSSIFLCLILIRWQLCVQCPKVTIFAEIIPCLVQLLGLFIIPESPRWLASIRQRLVERKSVKLLFTTSEEGVTIYLRK</sequence>
<dbReference type="PANTHER" id="PTHR48021">
    <property type="match status" value="1"/>
</dbReference>
<feature type="transmembrane region" description="Helical" evidence="7">
    <location>
        <begin position="159"/>
        <end position="180"/>
    </location>
</feature>
<dbReference type="EMBL" id="JANJYI010000008">
    <property type="protein sequence ID" value="KAK2640580.1"/>
    <property type="molecule type" value="Genomic_DNA"/>
</dbReference>
<feature type="transmembrane region" description="Helical" evidence="7">
    <location>
        <begin position="77"/>
        <end position="98"/>
    </location>
</feature>
<evidence type="ECO:0000256" key="7">
    <source>
        <dbReference type="SAM" id="Phobius"/>
    </source>
</evidence>
<keyword evidence="6 7" id="KW-0472">Membrane</keyword>
<evidence type="ECO:0000313" key="9">
    <source>
        <dbReference type="EMBL" id="KAK2640580.1"/>
    </source>
</evidence>
<evidence type="ECO:0000256" key="5">
    <source>
        <dbReference type="ARBA" id="ARBA00022989"/>
    </source>
</evidence>
<keyword evidence="10" id="KW-1185">Reference proteome</keyword>
<dbReference type="InterPro" id="IPR036259">
    <property type="entry name" value="MFS_trans_sf"/>
</dbReference>
<keyword evidence="5 7" id="KW-1133">Transmembrane helix</keyword>
<evidence type="ECO:0000256" key="6">
    <source>
        <dbReference type="ARBA" id="ARBA00023136"/>
    </source>
</evidence>
<evidence type="ECO:0000256" key="2">
    <source>
        <dbReference type="ARBA" id="ARBA00010992"/>
    </source>
</evidence>
<feature type="transmembrane region" description="Helical" evidence="7">
    <location>
        <begin position="105"/>
        <end position="123"/>
    </location>
</feature>
<dbReference type="GO" id="GO:0016020">
    <property type="term" value="C:membrane"/>
    <property type="evidence" value="ECO:0007669"/>
    <property type="project" value="UniProtKB-SubCell"/>
</dbReference>
<evidence type="ECO:0000313" key="10">
    <source>
        <dbReference type="Proteomes" id="UP001280121"/>
    </source>
</evidence>
<dbReference type="Proteomes" id="UP001280121">
    <property type="component" value="Unassembled WGS sequence"/>
</dbReference>
<dbReference type="SUPFAM" id="SSF103473">
    <property type="entry name" value="MFS general substrate transporter"/>
    <property type="match status" value="1"/>
</dbReference>
<dbReference type="GO" id="GO:0022857">
    <property type="term" value="F:transmembrane transporter activity"/>
    <property type="evidence" value="ECO:0007669"/>
    <property type="project" value="InterPro"/>
</dbReference>
<evidence type="ECO:0000259" key="8">
    <source>
        <dbReference type="PROSITE" id="PS50850"/>
    </source>
</evidence>
<evidence type="ECO:0000256" key="4">
    <source>
        <dbReference type="ARBA" id="ARBA00022692"/>
    </source>
</evidence>
<comment type="caution">
    <text evidence="9">The sequence shown here is derived from an EMBL/GenBank/DDBJ whole genome shotgun (WGS) entry which is preliminary data.</text>
</comment>
<dbReference type="InterPro" id="IPR005828">
    <property type="entry name" value="MFS_sugar_transport-like"/>
</dbReference>
<dbReference type="Gene3D" id="1.20.1250.20">
    <property type="entry name" value="MFS general substrate transporter like domains"/>
    <property type="match status" value="1"/>
</dbReference>
<dbReference type="PROSITE" id="PS50850">
    <property type="entry name" value="MFS"/>
    <property type="match status" value="1"/>
</dbReference>
<evidence type="ECO:0000256" key="3">
    <source>
        <dbReference type="ARBA" id="ARBA00022597"/>
    </source>
</evidence>
<feature type="transmembrane region" description="Helical" evidence="7">
    <location>
        <begin position="36"/>
        <end position="57"/>
    </location>
</feature>
<keyword evidence="4 7" id="KW-0812">Transmembrane</keyword>
<protein>
    <recommendedName>
        <fullName evidence="8">Major facilitator superfamily (MFS) profile domain-containing protein</fullName>
    </recommendedName>
</protein>
<dbReference type="PANTHER" id="PTHR48021:SF25">
    <property type="entry name" value="SUGAR TRANSPORTER ERD6-LIKE 5"/>
    <property type="match status" value="1"/>
</dbReference>